<protein>
    <submittedName>
        <fullName evidence="9">Iron ABC transporter permease</fullName>
    </submittedName>
</protein>
<feature type="transmembrane region" description="Helical" evidence="8">
    <location>
        <begin position="192"/>
        <end position="215"/>
    </location>
</feature>
<dbReference type="PANTHER" id="PTHR30472:SF24">
    <property type="entry name" value="FERRIC ENTEROBACTIN TRANSPORT SYSTEM PERMEASE PROTEIN FEPG"/>
    <property type="match status" value="1"/>
</dbReference>
<evidence type="ECO:0000313" key="10">
    <source>
        <dbReference type="Proteomes" id="UP000824201"/>
    </source>
</evidence>
<dbReference type="Gene3D" id="1.10.3470.10">
    <property type="entry name" value="ABC transporter involved in vitamin B12 uptake, BtuC"/>
    <property type="match status" value="1"/>
</dbReference>
<keyword evidence="3" id="KW-0813">Transport</keyword>
<evidence type="ECO:0000256" key="3">
    <source>
        <dbReference type="ARBA" id="ARBA00022448"/>
    </source>
</evidence>
<evidence type="ECO:0000256" key="4">
    <source>
        <dbReference type="ARBA" id="ARBA00022475"/>
    </source>
</evidence>
<comment type="caution">
    <text evidence="9">The sequence shown here is derived from an EMBL/GenBank/DDBJ whole genome shotgun (WGS) entry which is preliminary data.</text>
</comment>
<evidence type="ECO:0000313" key="9">
    <source>
        <dbReference type="EMBL" id="HIR88227.1"/>
    </source>
</evidence>
<dbReference type="GO" id="GO:0022857">
    <property type="term" value="F:transmembrane transporter activity"/>
    <property type="evidence" value="ECO:0007669"/>
    <property type="project" value="InterPro"/>
</dbReference>
<organism evidence="9 10">
    <name type="scientific">Candidatus Fimimorpha faecalis</name>
    <dbReference type="NCBI Taxonomy" id="2840824"/>
    <lineage>
        <taxon>Bacteria</taxon>
        <taxon>Bacillati</taxon>
        <taxon>Bacillota</taxon>
        <taxon>Clostridia</taxon>
        <taxon>Eubacteriales</taxon>
        <taxon>Candidatus Fimimorpha</taxon>
    </lineage>
</organism>
<dbReference type="AlphaFoldDB" id="A0A9D1EDA0"/>
<feature type="transmembrane region" description="Helical" evidence="8">
    <location>
        <begin position="122"/>
        <end position="145"/>
    </location>
</feature>
<reference evidence="9" key="2">
    <citation type="journal article" date="2021" name="PeerJ">
        <title>Extensive microbial diversity within the chicken gut microbiome revealed by metagenomics and culture.</title>
        <authorList>
            <person name="Gilroy R."/>
            <person name="Ravi A."/>
            <person name="Getino M."/>
            <person name="Pursley I."/>
            <person name="Horton D.L."/>
            <person name="Alikhan N.F."/>
            <person name="Baker D."/>
            <person name="Gharbi K."/>
            <person name="Hall N."/>
            <person name="Watson M."/>
            <person name="Adriaenssens E.M."/>
            <person name="Foster-Nyarko E."/>
            <person name="Jarju S."/>
            <person name="Secka A."/>
            <person name="Antonio M."/>
            <person name="Oren A."/>
            <person name="Chaudhuri R.R."/>
            <person name="La Ragione R."/>
            <person name="Hildebrand F."/>
            <person name="Pallen M.J."/>
        </authorList>
    </citation>
    <scope>NUCLEOTIDE SEQUENCE</scope>
    <source>
        <strain evidence="9">ChiW13-3771</strain>
    </source>
</reference>
<evidence type="ECO:0000256" key="7">
    <source>
        <dbReference type="ARBA" id="ARBA00023136"/>
    </source>
</evidence>
<evidence type="ECO:0000256" key="8">
    <source>
        <dbReference type="SAM" id="Phobius"/>
    </source>
</evidence>
<dbReference type="GO" id="GO:0005886">
    <property type="term" value="C:plasma membrane"/>
    <property type="evidence" value="ECO:0007669"/>
    <property type="project" value="UniProtKB-SubCell"/>
</dbReference>
<keyword evidence="4" id="KW-1003">Cell membrane</keyword>
<name>A0A9D1EDA0_9FIRM</name>
<dbReference type="InterPro" id="IPR037294">
    <property type="entry name" value="ABC_BtuC-like"/>
</dbReference>
<dbReference type="CDD" id="cd06550">
    <property type="entry name" value="TM_ABC_iron-siderophores_like"/>
    <property type="match status" value="1"/>
</dbReference>
<evidence type="ECO:0000256" key="1">
    <source>
        <dbReference type="ARBA" id="ARBA00004651"/>
    </source>
</evidence>
<proteinExistence type="inferred from homology"/>
<gene>
    <name evidence="9" type="ORF">IAC96_04675</name>
</gene>
<keyword evidence="7 8" id="KW-0472">Membrane</keyword>
<feature type="transmembrane region" description="Helical" evidence="8">
    <location>
        <begin position="243"/>
        <end position="265"/>
    </location>
</feature>
<dbReference type="SUPFAM" id="SSF81345">
    <property type="entry name" value="ABC transporter involved in vitamin B12 uptake, BtuC"/>
    <property type="match status" value="1"/>
</dbReference>
<feature type="transmembrane region" description="Helical" evidence="8">
    <location>
        <begin position="58"/>
        <end position="78"/>
    </location>
</feature>
<dbReference type="InterPro" id="IPR000522">
    <property type="entry name" value="ABC_transptr_permease_BtuC"/>
</dbReference>
<feature type="transmembrane region" description="Helical" evidence="8">
    <location>
        <begin position="9"/>
        <end position="30"/>
    </location>
</feature>
<dbReference type="Pfam" id="PF01032">
    <property type="entry name" value="FecCD"/>
    <property type="match status" value="1"/>
</dbReference>
<feature type="transmembrane region" description="Helical" evidence="8">
    <location>
        <begin position="152"/>
        <end position="172"/>
    </location>
</feature>
<keyword evidence="5 8" id="KW-0812">Transmembrane</keyword>
<sequence>MNIQKNKSIGVVCILLLLATVMLSLMLGSYSMSPREVIQTILGNGNKLQNFTIFQVRLPRITLAIIVASALGVSGSILQTITRNPLAEPGLIGINAGAALFVVLWISSGTTAYYSALSLSTIIWMPIVAIIGSLLSVLVICLLAYKKGIQPVRFLLTGVGVNAGITAIISFYQLNMSKGDYNQVLTWTNGSLWGSSWNYILLTFPLITILVLVVLTRSKTLDVLGLGDELAFGLGVPVQKEMLFFLVCSALLSALATSVAGNIAFLGLLGPQIAKRIVGPVHRTMLPFAAGISAIILILADTAARNLFSPLEIPVGIVVSILGVPYFIYLMLKGK</sequence>
<dbReference type="FunFam" id="1.10.3470.10:FF:000001">
    <property type="entry name" value="Vitamin B12 ABC transporter permease BtuC"/>
    <property type="match status" value="1"/>
</dbReference>
<comment type="subcellular location">
    <subcellularLocation>
        <location evidence="1">Cell membrane</location>
        <topology evidence="1">Multi-pass membrane protein</topology>
    </subcellularLocation>
</comment>
<reference evidence="9" key="1">
    <citation type="submission" date="2020-10" db="EMBL/GenBank/DDBJ databases">
        <authorList>
            <person name="Gilroy R."/>
        </authorList>
    </citation>
    <scope>NUCLEOTIDE SEQUENCE</scope>
    <source>
        <strain evidence="9">ChiW13-3771</strain>
    </source>
</reference>
<feature type="transmembrane region" description="Helical" evidence="8">
    <location>
        <begin position="90"/>
        <end position="116"/>
    </location>
</feature>
<feature type="transmembrane region" description="Helical" evidence="8">
    <location>
        <begin position="285"/>
        <end position="304"/>
    </location>
</feature>
<keyword evidence="6 8" id="KW-1133">Transmembrane helix</keyword>
<dbReference type="EMBL" id="DVHN01000052">
    <property type="protein sequence ID" value="HIR88227.1"/>
    <property type="molecule type" value="Genomic_DNA"/>
</dbReference>
<accession>A0A9D1EDA0</accession>
<comment type="similarity">
    <text evidence="2">Belongs to the binding-protein-dependent transport system permease family. FecCD subfamily.</text>
</comment>
<evidence type="ECO:0000256" key="6">
    <source>
        <dbReference type="ARBA" id="ARBA00022989"/>
    </source>
</evidence>
<dbReference type="GO" id="GO:0033214">
    <property type="term" value="P:siderophore-iron import into cell"/>
    <property type="evidence" value="ECO:0007669"/>
    <property type="project" value="TreeGrafter"/>
</dbReference>
<evidence type="ECO:0000256" key="2">
    <source>
        <dbReference type="ARBA" id="ARBA00007935"/>
    </source>
</evidence>
<feature type="transmembrane region" description="Helical" evidence="8">
    <location>
        <begin position="311"/>
        <end position="332"/>
    </location>
</feature>
<dbReference type="Proteomes" id="UP000824201">
    <property type="component" value="Unassembled WGS sequence"/>
</dbReference>
<dbReference type="PANTHER" id="PTHR30472">
    <property type="entry name" value="FERRIC ENTEROBACTIN TRANSPORT SYSTEM PERMEASE PROTEIN"/>
    <property type="match status" value="1"/>
</dbReference>
<evidence type="ECO:0000256" key="5">
    <source>
        <dbReference type="ARBA" id="ARBA00022692"/>
    </source>
</evidence>